<dbReference type="Pfam" id="PF00249">
    <property type="entry name" value="Myb_DNA-binding"/>
    <property type="match status" value="1"/>
</dbReference>
<evidence type="ECO:0000313" key="5">
    <source>
        <dbReference type="EMBL" id="CAL5985293.1"/>
    </source>
</evidence>
<protein>
    <submittedName>
        <fullName evidence="4">SANT/Myb domain</fullName>
    </submittedName>
    <submittedName>
        <fullName evidence="5">SANT/Myb_domain</fullName>
    </submittedName>
</protein>
<name>A0AA86Q7R4_9EUKA</name>
<reference evidence="5 8" key="2">
    <citation type="submission" date="2024-07" db="EMBL/GenBank/DDBJ databases">
        <authorList>
            <person name="Akdeniz Z."/>
        </authorList>
    </citation>
    <scope>NUCLEOTIDE SEQUENCE [LARGE SCALE GENOMIC DNA]</scope>
</reference>
<dbReference type="AlphaFoldDB" id="A0AA86Q7R4"/>
<accession>A0AA86Q7R4</accession>
<evidence type="ECO:0000313" key="7">
    <source>
        <dbReference type="EMBL" id="CAL6114584.1"/>
    </source>
</evidence>
<dbReference type="CDD" id="cd00167">
    <property type="entry name" value="SANT"/>
    <property type="match status" value="1"/>
</dbReference>
<dbReference type="SMART" id="SM00717">
    <property type="entry name" value="SANT"/>
    <property type="match status" value="1"/>
</dbReference>
<gene>
    <name evidence="2" type="ORF">HINF_LOCUS16416</name>
    <name evidence="3" type="ORF">HINF_LOCUS40496</name>
    <name evidence="4" type="ORF">HINF_LOCUS40498</name>
    <name evidence="7" type="ORF">HINF_LOCUS78087</name>
    <name evidence="5" type="ORF">HINF_LOCUS8754</name>
    <name evidence="6" type="ORF">HINF_LOCUS8756</name>
</gene>
<reference evidence="4" key="1">
    <citation type="submission" date="2023-06" db="EMBL/GenBank/DDBJ databases">
        <authorList>
            <person name="Kurt Z."/>
        </authorList>
    </citation>
    <scope>NUCLEOTIDE SEQUENCE</scope>
</reference>
<dbReference type="Gene3D" id="1.10.10.60">
    <property type="entry name" value="Homeodomain-like"/>
    <property type="match status" value="1"/>
</dbReference>
<evidence type="ECO:0000313" key="2">
    <source>
        <dbReference type="EMBL" id="CAI9928771.1"/>
    </source>
</evidence>
<evidence type="ECO:0000313" key="6">
    <source>
        <dbReference type="EMBL" id="CAL5985295.1"/>
    </source>
</evidence>
<comment type="caution">
    <text evidence="4">The sequence shown here is derived from an EMBL/GenBank/DDBJ whole genome shotgun (WGS) entry which is preliminary data.</text>
</comment>
<dbReference type="InterPro" id="IPR009057">
    <property type="entry name" value="Homeodomain-like_sf"/>
</dbReference>
<evidence type="ECO:0000313" key="8">
    <source>
        <dbReference type="Proteomes" id="UP001642409"/>
    </source>
</evidence>
<dbReference type="SUPFAM" id="SSF46689">
    <property type="entry name" value="Homeodomain-like"/>
    <property type="match status" value="1"/>
</dbReference>
<dbReference type="EMBL" id="CATOUU010000834">
    <property type="protein sequence ID" value="CAI9952851.1"/>
    <property type="molecule type" value="Genomic_DNA"/>
</dbReference>
<proteinExistence type="predicted"/>
<organism evidence="4">
    <name type="scientific">Hexamita inflata</name>
    <dbReference type="NCBI Taxonomy" id="28002"/>
    <lineage>
        <taxon>Eukaryota</taxon>
        <taxon>Metamonada</taxon>
        <taxon>Diplomonadida</taxon>
        <taxon>Hexamitidae</taxon>
        <taxon>Hexamitinae</taxon>
        <taxon>Hexamita</taxon>
    </lineage>
</organism>
<feature type="domain" description="Myb-like" evidence="1">
    <location>
        <begin position="234"/>
        <end position="282"/>
    </location>
</feature>
<dbReference type="EMBL" id="CATOUU010000417">
    <property type="protein sequence ID" value="CAI9928771.1"/>
    <property type="molecule type" value="Genomic_DNA"/>
</dbReference>
<sequence length="337" mass="38522">MGSLSAHAMKTLTLNLPAVIRFVQSDHNLVLNGKRRSKFNVVCFHQIRIWIIQVPLNLNRINTSAIPHIYTQFQVYLTPLWLSAQPTDQTATQLFTHQNINKHQNRGVKQRDDLNSFLDISELSQVLRAHFQVLIHAFQEFRTQQVPGAGGPHAALSVQCETTPAQASVFCGSVLNFLRFTKYAAIKSISDSLSFCKTLKSAQFCETDSPSLYSVYTTSMNFNSKQTNTQQRKKTGSWSQEEIDLFRELYKIHNKQFPKYVPHFHTRTLSQIKSFYYNVIYYNRVQNNKQKQAANSYLNVSPIVSTSSISEIGSWASQGSLLDDAVDCQYVQFDEIF</sequence>
<evidence type="ECO:0000313" key="4">
    <source>
        <dbReference type="EMBL" id="CAI9952853.1"/>
    </source>
</evidence>
<dbReference type="EMBL" id="CAXDID020000806">
    <property type="protein sequence ID" value="CAL6114584.1"/>
    <property type="molecule type" value="Genomic_DNA"/>
</dbReference>
<dbReference type="Proteomes" id="UP001642409">
    <property type="component" value="Unassembled WGS sequence"/>
</dbReference>
<evidence type="ECO:0000259" key="1">
    <source>
        <dbReference type="SMART" id="SM00717"/>
    </source>
</evidence>
<dbReference type="InterPro" id="IPR001005">
    <property type="entry name" value="SANT/Myb"/>
</dbReference>
<evidence type="ECO:0000313" key="3">
    <source>
        <dbReference type="EMBL" id="CAI9952851.1"/>
    </source>
</evidence>
<keyword evidence="8" id="KW-1185">Reference proteome</keyword>
<dbReference type="EMBL" id="CATOUU010000834">
    <property type="protein sequence ID" value="CAI9952853.1"/>
    <property type="molecule type" value="Genomic_DNA"/>
</dbReference>
<dbReference type="EMBL" id="CAXDID020000018">
    <property type="protein sequence ID" value="CAL5985295.1"/>
    <property type="molecule type" value="Genomic_DNA"/>
</dbReference>
<dbReference type="EMBL" id="CAXDID020000018">
    <property type="protein sequence ID" value="CAL5985293.1"/>
    <property type="molecule type" value="Genomic_DNA"/>
</dbReference>